<comment type="caution">
    <text evidence="6">The sequence shown here is derived from an EMBL/GenBank/DDBJ whole genome shotgun (WGS) entry which is preliminary data.</text>
</comment>
<sequence>MIRTGEQYRDSIRGNREVYVNGEKVKDVTTHPQFKPLVDVRARIYDMQHETAHREVMTVTQDGEVNALGNALPYSQEDWWAKRRATDHMMNEIGGVVTRVGDETVGEMWSLYDGQDVLNEVDPQFSKNIENHIFRVLKEDPFHVSANTDPKGDRSKAPQDQDPDMLLHVVKETDAGIVVRGAKYETAAAYANQAFTKPTIANWGNAEMSDYAVGFICDLNSPNLKFICRTGFAGRADPRDYPLANKFDEVDTIVIFDNVLIPWENVLFYRHTKAATFIRATLHRYSAFAFVQRNLKVADMMIGAALFNVRQTGLENQQAVQEKLAKLAVYREGINAHLTAAITLGETSPAGLMMPNQSLLYTGRVHACSQLHEMTHIARELCGGQICVTPDAASFEAPETKPWLEKYYSINDEWVADDRRKLLAFARDMLNSDYAGHRLTFQLFAQSPPFAHLAAVYRNFDWDGPLAFVKDSADLSDRVMGGKTLAAGDSAISKWYSTDIKSDASRTAAE</sequence>
<dbReference type="PIRSF" id="PIRSF000331">
    <property type="entry name" value="HpaA_HpaB"/>
    <property type="match status" value="1"/>
</dbReference>
<evidence type="ECO:0000256" key="1">
    <source>
        <dbReference type="ARBA" id="ARBA00022630"/>
    </source>
</evidence>
<evidence type="ECO:0000259" key="4">
    <source>
        <dbReference type="Pfam" id="PF03241"/>
    </source>
</evidence>
<proteinExistence type="predicted"/>
<protein>
    <submittedName>
        <fullName evidence="6">4-hydroxyphenylacetate 3-hydroxylase family protein</fullName>
    </submittedName>
</protein>
<dbReference type="PANTHER" id="PTHR36117:SF3">
    <property type="entry name" value="4-HYDROXYPHENYLACETATE 3-MONOOXYGENASE-RELATED"/>
    <property type="match status" value="1"/>
</dbReference>
<dbReference type="Proteomes" id="UP001597474">
    <property type="component" value="Unassembled WGS sequence"/>
</dbReference>
<dbReference type="InterPro" id="IPR004925">
    <property type="entry name" value="HpaB/PvcC/4-BUDH"/>
</dbReference>
<accession>A0ABW5U8U8</accession>
<dbReference type="InterPro" id="IPR036250">
    <property type="entry name" value="AcylCo_DH-like_C"/>
</dbReference>
<dbReference type="InterPro" id="IPR024674">
    <property type="entry name" value="HpaB/PvcC/4-BUDH_N"/>
</dbReference>
<feature type="domain" description="HpaB/PvcC/4-BUDH C-terminal" evidence="4">
    <location>
        <begin position="276"/>
        <end position="473"/>
    </location>
</feature>
<dbReference type="EMBL" id="JBHUMP010000023">
    <property type="protein sequence ID" value="MFD2741381.1"/>
    <property type="molecule type" value="Genomic_DNA"/>
</dbReference>
<name>A0ABW5U8U8_9RHOB</name>
<keyword evidence="2" id="KW-0274">FAD</keyword>
<evidence type="ECO:0000313" key="6">
    <source>
        <dbReference type="EMBL" id="MFD2741381.1"/>
    </source>
</evidence>
<dbReference type="Pfam" id="PF11794">
    <property type="entry name" value="HpaB_N"/>
    <property type="match status" value="1"/>
</dbReference>
<keyword evidence="7" id="KW-1185">Reference proteome</keyword>
<dbReference type="Gene3D" id="2.40.110.10">
    <property type="entry name" value="Butyryl-CoA Dehydrogenase, subunit A, domain 2"/>
    <property type="match status" value="1"/>
</dbReference>
<evidence type="ECO:0000313" key="7">
    <source>
        <dbReference type="Proteomes" id="UP001597474"/>
    </source>
</evidence>
<reference evidence="7" key="1">
    <citation type="journal article" date="2019" name="Int. J. Syst. Evol. Microbiol.">
        <title>The Global Catalogue of Microorganisms (GCM) 10K type strain sequencing project: providing services to taxonomists for standard genome sequencing and annotation.</title>
        <authorList>
            <consortium name="The Broad Institute Genomics Platform"/>
            <consortium name="The Broad Institute Genome Sequencing Center for Infectious Disease"/>
            <person name="Wu L."/>
            <person name="Ma J."/>
        </authorList>
    </citation>
    <scope>NUCLEOTIDE SEQUENCE [LARGE SCALE GENOMIC DNA]</scope>
    <source>
        <strain evidence="7">TISTR 2562</strain>
    </source>
</reference>
<dbReference type="InterPro" id="IPR046373">
    <property type="entry name" value="Acyl-CoA_Oxase/DH_mid-dom_sf"/>
</dbReference>
<dbReference type="InterPro" id="IPR024719">
    <property type="entry name" value="HpaB/PvcC/4-BUDH_C"/>
</dbReference>
<organism evidence="6 7">
    <name type="scientific">Sulfitobacter aestuarii</name>
    <dbReference type="NCBI Taxonomy" id="2161676"/>
    <lineage>
        <taxon>Bacteria</taxon>
        <taxon>Pseudomonadati</taxon>
        <taxon>Pseudomonadota</taxon>
        <taxon>Alphaproteobacteria</taxon>
        <taxon>Rhodobacterales</taxon>
        <taxon>Roseobacteraceae</taxon>
        <taxon>Sulfitobacter</taxon>
    </lineage>
</organism>
<dbReference type="SUPFAM" id="SSF47203">
    <property type="entry name" value="Acyl-CoA dehydrogenase C-terminal domain-like"/>
    <property type="match status" value="1"/>
</dbReference>
<gene>
    <name evidence="6" type="ORF">ACFSUD_17535</name>
</gene>
<dbReference type="Gene3D" id="1.10.3140.10">
    <property type="entry name" value="4-hydroxybutyryl-coa dehydratase, domain 1"/>
    <property type="match status" value="1"/>
</dbReference>
<evidence type="ECO:0000259" key="5">
    <source>
        <dbReference type="Pfam" id="PF11794"/>
    </source>
</evidence>
<feature type="domain" description="HpaB/PvcC/4-BUDH N-terminal" evidence="5">
    <location>
        <begin position="4"/>
        <end position="267"/>
    </location>
</feature>
<dbReference type="PANTHER" id="PTHR36117">
    <property type="entry name" value="4-HYDROXYPHENYLACETATE 3-MONOOXYGENASE-RELATED"/>
    <property type="match status" value="1"/>
</dbReference>
<keyword evidence="3" id="KW-0560">Oxidoreductase</keyword>
<evidence type="ECO:0000256" key="3">
    <source>
        <dbReference type="ARBA" id="ARBA00023002"/>
    </source>
</evidence>
<keyword evidence="1" id="KW-0285">Flavoprotein</keyword>
<dbReference type="Pfam" id="PF03241">
    <property type="entry name" value="HpaB"/>
    <property type="match status" value="1"/>
</dbReference>
<evidence type="ECO:0000256" key="2">
    <source>
        <dbReference type="ARBA" id="ARBA00022827"/>
    </source>
</evidence>
<dbReference type="RefSeq" id="WP_386375808.1">
    <property type="nucleotide sequence ID" value="NZ_JBHUMP010000023.1"/>
</dbReference>
<dbReference type="InterPro" id="IPR009100">
    <property type="entry name" value="AcylCoA_DH/oxidase_NM_dom_sf"/>
</dbReference>
<dbReference type="SUPFAM" id="SSF56645">
    <property type="entry name" value="Acyl-CoA dehydrogenase NM domain-like"/>
    <property type="match status" value="1"/>
</dbReference>
<dbReference type="Gene3D" id="1.20.140.10">
    <property type="entry name" value="Butyryl-CoA Dehydrogenase, subunit A, domain 3"/>
    <property type="match status" value="1"/>
</dbReference>